<protein>
    <submittedName>
        <fullName evidence="1">Uncharacterized protein</fullName>
    </submittedName>
</protein>
<dbReference type="Proteomes" id="UP001583172">
    <property type="component" value="Unassembled WGS sequence"/>
</dbReference>
<proteinExistence type="predicted"/>
<evidence type="ECO:0000313" key="2">
    <source>
        <dbReference type="Proteomes" id="UP001583172"/>
    </source>
</evidence>
<gene>
    <name evidence="1" type="ORF">VTJ49DRAFT_5327</name>
</gene>
<dbReference type="EMBL" id="JAZGSY010000432">
    <property type="protein sequence ID" value="KAL1836303.1"/>
    <property type="molecule type" value="Genomic_DNA"/>
</dbReference>
<name>A0ABR3V3F1_HUMIN</name>
<comment type="caution">
    <text evidence="1">The sequence shown here is derived from an EMBL/GenBank/DDBJ whole genome shotgun (WGS) entry which is preliminary data.</text>
</comment>
<reference evidence="1 2" key="1">
    <citation type="journal article" date="2024" name="Commun. Biol.">
        <title>Comparative genomic analysis of thermophilic fungi reveals convergent evolutionary adaptations and gene losses.</title>
        <authorList>
            <person name="Steindorff A.S."/>
            <person name="Aguilar-Pontes M.V."/>
            <person name="Robinson A.J."/>
            <person name="Andreopoulos B."/>
            <person name="LaButti K."/>
            <person name="Kuo A."/>
            <person name="Mondo S."/>
            <person name="Riley R."/>
            <person name="Otillar R."/>
            <person name="Haridas S."/>
            <person name="Lipzen A."/>
            <person name="Grimwood J."/>
            <person name="Schmutz J."/>
            <person name="Clum A."/>
            <person name="Reid I.D."/>
            <person name="Moisan M.C."/>
            <person name="Butler G."/>
            <person name="Nguyen T.T.M."/>
            <person name="Dewar K."/>
            <person name="Conant G."/>
            <person name="Drula E."/>
            <person name="Henrissat B."/>
            <person name="Hansel C."/>
            <person name="Singer S."/>
            <person name="Hutchinson M.I."/>
            <person name="de Vries R.P."/>
            <person name="Natvig D.O."/>
            <person name="Powell A.J."/>
            <person name="Tsang A."/>
            <person name="Grigoriev I.V."/>
        </authorList>
    </citation>
    <scope>NUCLEOTIDE SEQUENCE [LARGE SCALE GENOMIC DNA]</scope>
    <source>
        <strain evidence="1 2">CBS 620.91</strain>
    </source>
</reference>
<accession>A0ABR3V3F1</accession>
<sequence length="81" mass="9245">MILLRFWLSSVDMAYDGGEEHDPDQPAPGPIVTEFKYFLALQAEIRVDIYDLVLQHEPSLFPDIEFDTKQGATDCRSRATN</sequence>
<keyword evidence="2" id="KW-1185">Reference proteome</keyword>
<evidence type="ECO:0000313" key="1">
    <source>
        <dbReference type="EMBL" id="KAL1836303.1"/>
    </source>
</evidence>
<organism evidence="1 2">
    <name type="scientific">Humicola insolens</name>
    <name type="common">Soft-rot fungus</name>
    <dbReference type="NCBI Taxonomy" id="85995"/>
    <lineage>
        <taxon>Eukaryota</taxon>
        <taxon>Fungi</taxon>
        <taxon>Dikarya</taxon>
        <taxon>Ascomycota</taxon>
        <taxon>Pezizomycotina</taxon>
        <taxon>Sordariomycetes</taxon>
        <taxon>Sordariomycetidae</taxon>
        <taxon>Sordariales</taxon>
        <taxon>Chaetomiaceae</taxon>
        <taxon>Mycothermus</taxon>
    </lineage>
</organism>